<dbReference type="OrthoDB" id="431691at2759"/>
<dbReference type="VEuPathDB" id="FungiDB:GWK60_B01617"/>
<dbReference type="VEuPathDB" id="FungiDB:GW608_B01617"/>
<dbReference type="GO" id="GO:0003735">
    <property type="term" value="F:structural constituent of ribosome"/>
    <property type="evidence" value="ECO:0007669"/>
    <property type="project" value="InterPro"/>
</dbReference>
<reference evidence="6 7" key="1">
    <citation type="submission" date="2015-10" db="EMBL/GenBank/DDBJ databases">
        <title>Draft genomes sequences of Candida glabrata isolates 1A, 1B, 2A, 2B, 3A and 3B.</title>
        <authorList>
            <person name="Haavelsrud O.E."/>
            <person name="Gaustad P."/>
        </authorList>
    </citation>
    <scope>NUCLEOTIDE SEQUENCE [LARGE SCALE GENOMIC DNA]</scope>
    <source>
        <strain evidence="6">910700640</strain>
    </source>
</reference>
<protein>
    <recommendedName>
        <fullName evidence="4">Large ribosomal subunit protein bL34m</fullName>
    </recommendedName>
</protein>
<dbReference type="GO" id="GO:0005762">
    <property type="term" value="C:mitochondrial large ribosomal subunit"/>
    <property type="evidence" value="ECO:0007669"/>
    <property type="project" value="TreeGrafter"/>
</dbReference>
<evidence type="ECO:0000313" key="5">
    <source>
        <dbReference type="CGD" id="CAL0127674"/>
    </source>
</evidence>
<dbReference type="InterPro" id="IPR000271">
    <property type="entry name" value="Ribosomal_bL34"/>
</dbReference>
<keyword evidence="2 6" id="KW-0689">Ribosomal protein</keyword>
<dbReference type="GO" id="GO:0006412">
    <property type="term" value="P:translation"/>
    <property type="evidence" value="ECO:0007669"/>
    <property type="project" value="InterPro"/>
</dbReference>
<name>A0A0W0D1D3_CANGB</name>
<dbReference type="VEuPathDB" id="FungiDB:B1J91_B01793g"/>
<gene>
    <name evidence="5" type="ordered locus">CAGL0B01793g</name>
    <name evidence="6" type="ORF">AO440_000238</name>
</gene>
<evidence type="ECO:0000313" key="6">
    <source>
        <dbReference type="EMBL" id="KTB03902.1"/>
    </source>
</evidence>
<dbReference type="AlphaFoldDB" id="A0A0W0D1D3"/>
<organism evidence="6 7">
    <name type="scientific">Candida glabrata</name>
    <name type="common">Yeast</name>
    <name type="synonym">Torulopsis glabrata</name>
    <dbReference type="NCBI Taxonomy" id="5478"/>
    <lineage>
        <taxon>Eukaryota</taxon>
        <taxon>Fungi</taxon>
        <taxon>Dikarya</taxon>
        <taxon>Ascomycota</taxon>
        <taxon>Saccharomycotina</taxon>
        <taxon>Saccharomycetes</taxon>
        <taxon>Saccharomycetales</taxon>
        <taxon>Saccharomycetaceae</taxon>
        <taxon>Nakaseomyces</taxon>
    </lineage>
</organism>
<evidence type="ECO:0000313" key="7">
    <source>
        <dbReference type="Proteomes" id="UP000054886"/>
    </source>
</evidence>
<keyword evidence="3" id="KW-0687">Ribonucleoprotein</keyword>
<sequence>MFKFGIGLFRNAPVTLKLNIQNRPISMLSSSFGVLRPMNLTPGNGMIGKNSVSLIRNEISSGTSFSSILTLFPLQRRWKSRGNTYQPSTLKRKRKFGFLARMTNKRTAKIIKRRKEKGRWYLTH</sequence>
<dbReference type="VEuPathDB" id="FungiDB:GVI51_B01661"/>
<dbReference type="VEuPathDB" id="FungiDB:CAGL0B01793g"/>
<dbReference type="EMBL" id="LLZZ01000118">
    <property type="protein sequence ID" value="KTB03902.1"/>
    <property type="molecule type" value="Genomic_DNA"/>
</dbReference>
<dbReference type="Gene3D" id="1.10.287.3980">
    <property type="match status" value="1"/>
</dbReference>
<evidence type="ECO:0000256" key="2">
    <source>
        <dbReference type="ARBA" id="ARBA00022980"/>
    </source>
</evidence>
<dbReference type="CGD" id="CAL0127674">
    <property type="gene designation" value="CAGL0B01793g"/>
</dbReference>
<comment type="caution">
    <text evidence="6">The sequence shown here is derived from an EMBL/GenBank/DDBJ whole genome shotgun (WGS) entry which is preliminary data.</text>
</comment>
<dbReference type="Pfam" id="PF00468">
    <property type="entry name" value="Ribosomal_L34"/>
    <property type="match status" value="1"/>
</dbReference>
<proteinExistence type="inferred from homology"/>
<evidence type="ECO:0000256" key="4">
    <source>
        <dbReference type="ARBA" id="ARBA00035274"/>
    </source>
</evidence>
<accession>A0A0W0D1D3</accession>
<dbReference type="NCBIfam" id="TIGR01030">
    <property type="entry name" value="rpmH_bact"/>
    <property type="match status" value="1"/>
</dbReference>
<evidence type="ECO:0000256" key="3">
    <source>
        <dbReference type="ARBA" id="ARBA00023274"/>
    </source>
</evidence>
<comment type="similarity">
    <text evidence="1">Belongs to the bacterial ribosomal protein bL34 family.</text>
</comment>
<dbReference type="FunFam" id="1.10.287.3980:FF:000001">
    <property type="entry name" value="Mitochondrial ribosomal protein L34"/>
    <property type="match status" value="1"/>
</dbReference>
<dbReference type="PANTHER" id="PTHR14503">
    <property type="entry name" value="MITOCHONDRIAL RIBOSOMAL PROTEIN 34 FAMILY MEMBER"/>
    <property type="match status" value="1"/>
</dbReference>
<dbReference type="Proteomes" id="UP000054886">
    <property type="component" value="Unassembled WGS sequence"/>
</dbReference>
<dbReference type="PANTHER" id="PTHR14503:SF4">
    <property type="entry name" value="LARGE RIBOSOMAL SUBUNIT PROTEIN BL34M"/>
    <property type="match status" value="1"/>
</dbReference>
<evidence type="ECO:0000256" key="1">
    <source>
        <dbReference type="ARBA" id="ARBA00010111"/>
    </source>
</evidence>